<dbReference type="GO" id="GO:0005654">
    <property type="term" value="C:nucleoplasm"/>
    <property type="evidence" value="ECO:0007669"/>
    <property type="project" value="TreeGrafter"/>
</dbReference>
<evidence type="ECO:0000313" key="17">
    <source>
        <dbReference type="Proteomes" id="UP000632886"/>
    </source>
</evidence>
<evidence type="ECO:0000256" key="7">
    <source>
        <dbReference type="ARBA" id="ARBA00023125"/>
    </source>
</evidence>
<evidence type="ECO:0000313" key="16">
    <source>
        <dbReference type="EMBL" id="NXX93959.1"/>
    </source>
</evidence>
<feature type="coiled-coil region" evidence="11">
    <location>
        <begin position="259"/>
        <end position="310"/>
    </location>
</feature>
<comment type="caution">
    <text evidence="16">The sequence shown here is derived from an EMBL/GenBank/DDBJ whole genome shotgun (WGS) entry which is preliminary data.</text>
</comment>
<dbReference type="SMART" id="SM00487">
    <property type="entry name" value="DEXDc"/>
    <property type="match status" value="1"/>
</dbReference>
<dbReference type="GO" id="GO:0006260">
    <property type="term" value="P:DNA replication"/>
    <property type="evidence" value="ECO:0007669"/>
    <property type="project" value="InterPro"/>
</dbReference>
<dbReference type="Proteomes" id="UP000632886">
    <property type="component" value="Unassembled WGS sequence"/>
</dbReference>
<dbReference type="SUPFAM" id="SSF53098">
    <property type="entry name" value="Ribonuclease H-like"/>
    <property type="match status" value="1"/>
</dbReference>
<evidence type="ECO:0000259" key="13">
    <source>
        <dbReference type="PROSITE" id="PS50967"/>
    </source>
</evidence>
<feature type="region of interest" description="Disordered" evidence="12">
    <location>
        <begin position="318"/>
        <end position="339"/>
    </location>
</feature>
<evidence type="ECO:0000256" key="4">
    <source>
        <dbReference type="ARBA" id="ARBA00022801"/>
    </source>
</evidence>
<dbReference type="SMART" id="SM00474">
    <property type="entry name" value="35EXOc"/>
    <property type="match status" value="1"/>
</dbReference>
<dbReference type="InterPro" id="IPR012337">
    <property type="entry name" value="RNaseH-like_sf"/>
</dbReference>
<dbReference type="Pfam" id="PF14493">
    <property type="entry name" value="HTH_40"/>
    <property type="match status" value="1"/>
</dbReference>
<feature type="region of interest" description="Disordered" evidence="12">
    <location>
        <begin position="1371"/>
        <end position="1429"/>
    </location>
</feature>
<feature type="compositionally biased region" description="Polar residues" evidence="12">
    <location>
        <begin position="318"/>
        <end position="330"/>
    </location>
</feature>
<comment type="similarity">
    <text evidence="2">Belongs to the helicase family. RecQ subfamily.</text>
</comment>
<name>A0A852LSG0_9AVES</name>
<feature type="region of interest" description="Disordered" evidence="12">
    <location>
        <begin position="1048"/>
        <end position="1073"/>
    </location>
</feature>
<gene>
    <name evidence="16" type="primary">Wrn</name>
    <name evidence="16" type="ORF">CENBEN_R04629</name>
</gene>
<keyword evidence="6" id="KW-0067">ATP-binding</keyword>
<dbReference type="InterPro" id="IPR018225">
    <property type="entry name" value="Transaldolase_AS"/>
</dbReference>
<keyword evidence="5 16" id="KW-0347">Helicase</keyword>
<dbReference type="InterPro" id="IPR036388">
    <property type="entry name" value="WH-like_DNA-bd_sf"/>
</dbReference>
<evidence type="ECO:0000256" key="6">
    <source>
        <dbReference type="ARBA" id="ARBA00022840"/>
    </source>
</evidence>
<dbReference type="GO" id="GO:0008408">
    <property type="term" value="F:3'-5' exonuclease activity"/>
    <property type="evidence" value="ECO:0007669"/>
    <property type="project" value="InterPro"/>
</dbReference>
<organism evidence="16 17">
    <name type="scientific">Centropus bengalensis</name>
    <name type="common">lesser coucal</name>
    <dbReference type="NCBI Taxonomy" id="1463675"/>
    <lineage>
        <taxon>Eukaryota</taxon>
        <taxon>Metazoa</taxon>
        <taxon>Chordata</taxon>
        <taxon>Craniata</taxon>
        <taxon>Vertebrata</taxon>
        <taxon>Euteleostomi</taxon>
        <taxon>Archelosauria</taxon>
        <taxon>Archosauria</taxon>
        <taxon>Dinosauria</taxon>
        <taxon>Saurischia</taxon>
        <taxon>Theropoda</taxon>
        <taxon>Coelurosauria</taxon>
        <taxon>Aves</taxon>
        <taxon>Neognathae</taxon>
        <taxon>Neoaves</taxon>
        <taxon>Otidimorphae</taxon>
        <taxon>Cuculiformes</taxon>
        <taxon>Centropidae</taxon>
        <taxon>Centropus</taxon>
    </lineage>
</organism>
<comment type="cofactor">
    <cofactor evidence="1">
        <name>Zn(2+)</name>
        <dbReference type="ChEBI" id="CHEBI:29105"/>
    </cofactor>
</comment>
<keyword evidence="8" id="KW-0413">Isomerase</keyword>
<evidence type="ECO:0000256" key="10">
    <source>
        <dbReference type="ARBA" id="ARBA00034808"/>
    </source>
</evidence>
<feature type="non-terminal residue" evidence="16">
    <location>
        <position position="1448"/>
    </location>
</feature>
<evidence type="ECO:0000256" key="5">
    <source>
        <dbReference type="ARBA" id="ARBA00022806"/>
    </source>
</evidence>
<dbReference type="InterPro" id="IPR032284">
    <property type="entry name" value="RecQ_Zn-bd"/>
</dbReference>
<feature type="region of interest" description="Disordered" evidence="12">
    <location>
        <begin position="458"/>
        <end position="479"/>
    </location>
</feature>
<evidence type="ECO:0000259" key="15">
    <source>
        <dbReference type="PROSITE" id="PS51194"/>
    </source>
</evidence>
<dbReference type="EMBL" id="WBNK01000524">
    <property type="protein sequence ID" value="NXX93959.1"/>
    <property type="molecule type" value="Genomic_DNA"/>
</dbReference>
<protein>
    <recommendedName>
        <fullName evidence="10">DNA 3'-5' helicase</fullName>
        <ecNumber evidence="10">5.6.2.4</ecNumber>
    </recommendedName>
</protein>
<dbReference type="GO" id="GO:0005694">
    <property type="term" value="C:chromosome"/>
    <property type="evidence" value="ECO:0007669"/>
    <property type="project" value="TreeGrafter"/>
</dbReference>
<dbReference type="CDD" id="cd06141">
    <property type="entry name" value="WRN_exo"/>
    <property type="match status" value="1"/>
</dbReference>
<keyword evidence="4" id="KW-0378">Hydrolase</keyword>
<evidence type="ECO:0000256" key="9">
    <source>
        <dbReference type="ARBA" id="ARBA00034617"/>
    </source>
</evidence>
<dbReference type="Pfam" id="PF00570">
    <property type="entry name" value="HRDC"/>
    <property type="match status" value="1"/>
</dbReference>
<dbReference type="InterPro" id="IPR036397">
    <property type="entry name" value="RNaseH_sf"/>
</dbReference>
<feature type="compositionally biased region" description="Basic and acidic residues" evidence="12">
    <location>
        <begin position="458"/>
        <end position="475"/>
    </location>
</feature>
<dbReference type="NCBIfam" id="TIGR00614">
    <property type="entry name" value="recQ_fam"/>
    <property type="match status" value="1"/>
</dbReference>
<feature type="non-terminal residue" evidence="16">
    <location>
        <position position="1"/>
    </location>
</feature>
<dbReference type="Pfam" id="PF09382">
    <property type="entry name" value="RQC"/>
    <property type="match status" value="1"/>
</dbReference>
<dbReference type="SUPFAM" id="SSF52540">
    <property type="entry name" value="P-loop containing nucleoside triphosphate hydrolases"/>
    <property type="match status" value="1"/>
</dbReference>
<evidence type="ECO:0000256" key="11">
    <source>
        <dbReference type="SAM" id="Coils"/>
    </source>
</evidence>
<dbReference type="CDD" id="cd18017">
    <property type="entry name" value="DEXHc_RecQ3"/>
    <property type="match status" value="1"/>
</dbReference>
<keyword evidence="7" id="KW-0238">DNA-binding</keyword>
<dbReference type="InterPro" id="IPR027417">
    <property type="entry name" value="P-loop_NTPase"/>
</dbReference>
<dbReference type="EC" id="5.6.2.4" evidence="10"/>
<reference evidence="16 17" key="1">
    <citation type="submission" date="2020-02" db="EMBL/GenBank/DDBJ databases">
        <title>Bird 10,000 Genomes (B10K) Project - Family phase.</title>
        <authorList>
            <person name="Zhang G."/>
        </authorList>
    </citation>
    <scope>NUCLEOTIDE SEQUENCE [LARGE SCALE GENOMIC DNA]</scope>
    <source>
        <strain evidence="16">B10K-DU-017-21</strain>
    </source>
</reference>
<dbReference type="InterPro" id="IPR011545">
    <property type="entry name" value="DEAD/DEAH_box_helicase_dom"/>
</dbReference>
<dbReference type="InterPro" id="IPR044876">
    <property type="entry name" value="HRDC_dom_sf"/>
</dbReference>
<accession>A0A852LSG0</accession>
<feature type="region of interest" description="Disordered" evidence="12">
    <location>
        <begin position="1206"/>
        <end position="1229"/>
    </location>
</feature>
<feature type="domain" description="HRDC" evidence="13">
    <location>
        <begin position="1127"/>
        <end position="1206"/>
    </location>
</feature>
<dbReference type="Pfam" id="PF00270">
    <property type="entry name" value="DEAD"/>
    <property type="match status" value="1"/>
</dbReference>
<dbReference type="SMART" id="SM00341">
    <property type="entry name" value="HRDC"/>
    <property type="match status" value="1"/>
</dbReference>
<keyword evidence="17" id="KW-1185">Reference proteome</keyword>
<evidence type="ECO:0000256" key="3">
    <source>
        <dbReference type="ARBA" id="ARBA00022741"/>
    </source>
</evidence>
<dbReference type="GO" id="GO:0043138">
    <property type="term" value="F:3'-5' DNA helicase activity"/>
    <property type="evidence" value="ECO:0007669"/>
    <property type="project" value="UniProtKB-EC"/>
</dbReference>
<evidence type="ECO:0000256" key="8">
    <source>
        <dbReference type="ARBA" id="ARBA00023235"/>
    </source>
</evidence>
<feature type="domain" description="Helicase ATP-binding" evidence="14">
    <location>
        <begin position="531"/>
        <end position="697"/>
    </location>
</feature>
<dbReference type="PROSITE" id="PS50967">
    <property type="entry name" value="HRDC"/>
    <property type="match status" value="1"/>
</dbReference>
<feature type="domain" description="Helicase C-terminal" evidence="15">
    <location>
        <begin position="722"/>
        <end position="874"/>
    </location>
</feature>
<dbReference type="GO" id="GO:0006098">
    <property type="term" value="P:pentose-phosphate shunt"/>
    <property type="evidence" value="ECO:0007669"/>
    <property type="project" value="UniProtKB-UniPathway"/>
</dbReference>
<dbReference type="FunFam" id="3.30.420.10:FF:000053">
    <property type="entry name" value="Werner syndrome ATP-dependent helicase homolog"/>
    <property type="match status" value="1"/>
</dbReference>
<dbReference type="SUPFAM" id="SSF46785">
    <property type="entry name" value="Winged helix' DNA-binding domain"/>
    <property type="match status" value="1"/>
</dbReference>
<dbReference type="SUPFAM" id="SSF47819">
    <property type="entry name" value="HRDC-like"/>
    <property type="match status" value="1"/>
</dbReference>
<dbReference type="Gene3D" id="1.10.150.80">
    <property type="entry name" value="HRDC domain"/>
    <property type="match status" value="1"/>
</dbReference>
<dbReference type="SMART" id="SM00956">
    <property type="entry name" value="RQC"/>
    <property type="match status" value="1"/>
</dbReference>
<dbReference type="GO" id="GO:0000723">
    <property type="term" value="P:telomere maintenance"/>
    <property type="evidence" value="ECO:0007669"/>
    <property type="project" value="TreeGrafter"/>
</dbReference>
<dbReference type="InterPro" id="IPR010997">
    <property type="entry name" value="HRDC-like_sf"/>
</dbReference>
<dbReference type="GO" id="GO:0003677">
    <property type="term" value="F:DNA binding"/>
    <property type="evidence" value="ECO:0007669"/>
    <property type="project" value="UniProtKB-KW"/>
</dbReference>
<dbReference type="PROSITE" id="PS51194">
    <property type="entry name" value="HELICASE_CTER"/>
    <property type="match status" value="1"/>
</dbReference>
<dbReference type="FunFam" id="3.40.50.300:FF:001023">
    <property type="entry name" value="Werner syndrome RecQ like helicase"/>
    <property type="match status" value="1"/>
</dbReference>
<dbReference type="UniPathway" id="UPA00115">
    <property type="reaction ID" value="UER00414"/>
</dbReference>
<evidence type="ECO:0000256" key="12">
    <source>
        <dbReference type="SAM" id="MobiDB-lite"/>
    </source>
</evidence>
<evidence type="ECO:0000259" key="14">
    <source>
        <dbReference type="PROSITE" id="PS51192"/>
    </source>
</evidence>
<dbReference type="InterPro" id="IPR001650">
    <property type="entry name" value="Helicase_C-like"/>
</dbReference>
<dbReference type="Gene3D" id="3.30.420.10">
    <property type="entry name" value="Ribonuclease H-like superfamily/Ribonuclease H"/>
    <property type="match status" value="1"/>
</dbReference>
<dbReference type="FunFam" id="3.40.50.300:FF:000941">
    <property type="entry name" value="Werner syndrome RecQ like helicase"/>
    <property type="match status" value="1"/>
</dbReference>
<dbReference type="GO" id="GO:0005524">
    <property type="term" value="F:ATP binding"/>
    <property type="evidence" value="ECO:0007669"/>
    <property type="project" value="UniProtKB-KW"/>
</dbReference>
<proteinExistence type="inferred from homology"/>
<dbReference type="PROSITE" id="PS51192">
    <property type="entry name" value="HELICASE_ATP_BIND_1"/>
    <property type="match status" value="1"/>
</dbReference>
<dbReference type="Pfam" id="PF01612">
    <property type="entry name" value="DNA_pol_A_exo1"/>
    <property type="match status" value="1"/>
</dbReference>
<dbReference type="FunFam" id="1.10.150.80:FF:000005">
    <property type="entry name" value="Werner syndrome ATP-dependent helicase homolog"/>
    <property type="match status" value="1"/>
</dbReference>
<dbReference type="GO" id="GO:0009378">
    <property type="term" value="F:four-way junction helicase activity"/>
    <property type="evidence" value="ECO:0007669"/>
    <property type="project" value="TreeGrafter"/>
</dbReference>
<dbReference type="CDD" id="cd18794">
    <property type="entry name" value="SF2_C_RecQ"/>
    <property type="match status" value="1"/>
</dbReference>
<dbReference type="GO" id="GO:0005975">
    <property type="term" value="P:carbohydrate metabolic process"/>
    <property type="evidence" value="ECO:0007669"/>
    <property type="project" value="InterPro"/>
</dbReference>
<dbReference type="InterPro" id="IPR018982">
    <property type="entry name" value="RQC_domain"/>
</dbReference>
<dbReference type="PANTHER" id="PTHR13710:SF120">
    <property type="entry name" value="BIFUNCTIONAL 3'-5' EXONUCLEASE_ATP-DEPENDENT HELICASE WRN"/>
    <property type="match status" value="1"/>
</dbReference>
<sequence length="1448" mass="161236">FCKSNRNAGKKMNKMDLPTTGLPNKYPQWMLTQDQEGVLGDKKKSALQRSVLEDGLPFLEFCGSVIYSYEASDCSLLSEDIRQSLSDGAAVGFDIEWPPSYTKGKMAKIAVIQICVTEEKCYLFHVSSMSGFPKGLKRLLEDETIKKVGVGIEGDQWKLMSDFEIRLKSFVELADVANEKLKCKEIWSLNGLVKHLFGKQLLKDKSVRCSNWEAFPLNEEQRLYAATDAYAGFIVYQKLKNMNNNDRRLFYVRRDDVLSEDVKERLTSLAEEITDLASRIPHSSAQLENRQRAAEILADLSENVNALRNTLFGSGSSSVLERSGGTTPTNLEVESANAEAEVVERPEVAKHLQGDFNICSDATLAGLWEGDGNEEEAKRGDAVVEDGAAAASSKDKADDFMSLDITEQELQIMERQAAKELLDEAAPEEACSTDNEQNISCVIESDEELEMEMLKSLEDVDASKGESNKARKTPDTELNVAADCDEDEGIEEEEEECFDPSLPIPTENHITCLKTYFGHSSFKPVQWKVINSVLEDRRDNLVVMATGYGKSLCYQFPPVFTGHTGIVICPLISLMEDQVLQLTMSEIPACFLGSAQSKQIKDDIKTGQYRVIYMTPEFCSGNLELLQDLDRTIGITLIAIDEAHCISEWGHDFRNAFRHLGVLKKALPLVPIVALTATASPSIREDIVRCLNLENPQVTCTSFDRPNLYLEVGKQSGDILRDLKQFLTRKGSSSAYEFEGPTIIYCPSRKATEQVVSQLRKLSVACRAYHAGMGIKQRRETHHLFMRDEIQCVVATVAFGMGINKADIRMVIHYGAPKEMESYYQEIGRAGRDGLPASCHILWAATDLAFNRHLLNEIRSEKFRLYKLKMLAKIEKYLVSNSCRRKIILSHFEDKQLRKVSSGIMGTDECCDNCRSRASCFAVSGDSEGGLQDFGKQAYQLLAAVSALEEKFGTKVPILFLRGSSSQRLPERYRGHPLFGIGKDWPENWWKSLCQQLIMEGFLKEASAGHNKFATTCVLTQKGRNWLLRAGSTSNPSLLLQSSEDLNLQKPPRSVRPLPALSAQHSPDMKGAVRSPVKQMSLYEMFSYERKPKTPPRSNNVLNSVAKHSPLKSPLKPSEPVVSSREKELESTLYGKLLTARQKVANEKLIPPAVLATNKILVDMARIRPTTVENVKRIDGVSEAKSTLLVPLLAEIKDFCQANGLQTDTFPKSEPKDQKEASPWKPPRALSPSEHVTYVLFQEKNLSVKTISESRSLPLSEVGAHLIQALKAGYPVNLERAGLTPEVRQIISDVIRNPPVDSDTTKIQVIRKLVPANIELYLIRMTIALLEKEDRNKAQDGSGVKRMLVWSHGQQENAGADQAIKEDALWSKPKGNLINPTSKEGAEKRHLQVVPSASAIQNVGDRQTGSGGPADCPKPSTLASWNQPALDPEEEELFADSQPKVRLP</sequence>
<dbReference type="InterPro" id="IPR002562">
    <property type="entry name" value="3'-5'_exonuclease_dom"/>
</dbReference>
<comment type="catalytic activity">
    <reaction evidence="9">
        <text>Couples ATP hydrolysis with the unwinding of duplex DNA by translocating in the 3'-5' direction.</text>
        <dbReference type="EC" id="5.6.2.4"/>
    </reaction>
</comment>
<evidence type="ECO:0000256" key="1">
    <source>
        <dbReference type="ARBA" id="ARBA00001947"/>
    </source>
</evidence>
<dbReference type="Gene3D" id="1.10.10.10">
    <property type="entry name" value="Winged helix-like DNA-binding domain superfamily/Winged helix DNA-binding domain"/>
    <property type="match status" value="1"/>
</dbReference>
<dbReference type="PANTHER" id="PTHR13710">
    <property type="entry name" value="DNA HELICASE RECQ FAMILY MEMBER"/>
    <property type="match status" value="1"/>
</dbReference>
<keyword evidence="3" id="KW-0547">Nucleotide-binding</keyword>
<keyword evidence="11" id="KW-0175">Coiled coil</keyword>
<dbReference type="InterPro" id="IPR002121">
    <property type="entry name" value="HRDC_dom"/>
</dbReference>
<dbReference type="InterPro" id="IPR004589">
    <property type="entry name" value="DNA_helicase_ATP-dep_RecQ"/>
</dbReference>
<dbReference type="PROSITE" id="PS01054">
    <property type="entry name" value="TRANSALDOLASE_1"/>
    <property type="match status" value="1"/>
</dbReference>
<dbReference type="GO" id="GO:0000724">
    <property type="term" value="P:double-strand break repair via homologous recombination"/>
    <property type="evidence" value="ECO:0007669"/>
    <property type="project" value="TreeGrafter"/>
</dbReference>
<feature type="compositionally biased region" description="Polar residues" evidence="12">
    <location>
        <begin position="1398"/>
        <end position="1408"/>
    </location>
</feature>
<dbReference type="InterPro" id="IPR029491">
    <property type="entry name" value="Helicase_HTH"/>
</dbReference>
<dbReference type="Pfam" id="PF16124">
    <property type="entry name" value="RecQ_Zn_bind"/>
    <property type="match status" value="1"/>
</dbReference>
<feature type="region of interest" description="Disordered" evidence="12">
    <location>
        <begin position="1"/>
        <end position="21"/>
    </location>
</feature>
<dbReference type="InterPro" id="IPR014001">
    <property type="entry name" value="Helicase_ATP-bd"/>
</dbReference>
<dbReference type="Pfam" id="PF00271">
    <property type="entry name" value="Helicase_C"/>
    <property type="match status" value="1"/>
</dbReference>
<dbReference type="GO" id="GO:0005737">
    <property type="term" value="C:cytoplasm"/>
    <property type="evidence" value="ECO:0007669"/>
    <property type="project" value="TreeGrafter"/>
</dbReference>
<dbReference type="InterPro" id="IPR036390">
    <property type="entry name" value="WH_DNA-bd_sf"/>
</dbReference>
<dbReference type="Gene3D" id="3.40.50.300">
    <property type="entry name" value="P-loop containing nucleotide triphosphate hydrolases"/>
    <property type="match status" value="2"/>
</dbReference>
<evidence type="ECO:0000256" key="2">
    <source>
        <dbReference type="ARBA" id="ARBA00005446"/>
    </source>
</evidence>
<dbReference type="SMART" id="SM00490">
    <property type="entry name" value="HELICc"/>
    <property type="match status" value="1"/>
</dbReference>
<feature type="compositionally biased region" description="Basic and acidic residues" evidence="12">
    <location>
        <begin position="1211"/>
        <end position="1222"/>
    </location>
</feature>